<dbReference type="CDD" id="cd22231">
    <property type="entry name" value="RHH_NikR_HicB-like"/>
    <property type="match status" value="1"/>
</dbReference>
<accession>A0A0A7GCY4</accession>
<dbReference type="Proteomes" id="UP000030624">
    <property type="component" value="Chromosome"/>
</dbReference>
<dbReference type="InterPro" id="IPR010985">
    <property type="entry name" value="Ribbon_hlx_hlx"/>
</dbReference>
<dbReference type="SUPFAM" id="SSF47598">
    <property type="entry name" value="Ribbon-helix-helix"/>
    <property type="match status" value="1"/>
</dbReference>
<dbReference type="EMBL" id="CP009552">
    <property type="protein sequence ID" value="AIY89935.1"/>
    <property type="molecule type" value="Genomic_DNA"/>
</dbReference>
<organism evidence="1 2">
    <name type="scientific">Geoglobus acetivorans</name>
    <dbReference type="NCBI Taxonomy" id="565033"/>
    <lineage>
        <taxon>Archaea</taxon>
        <taxon>Methanobacteriati</taxon>
        <taxon>Methanobacteriota</taxon>
        <taxon>Archaeoglobi</taxon>
        <taxon>Archaeoglobales</taxon>
        <taxon>Archaeoglobaceae</taxon>
        <taxon>Geoglobus</taxon>
    </lineage>
</organism>
<reference evidence="1 2" key="1">
    <citation type="journal article" date="2015" name="Appl. Environ. Microbiol.">
        <title>The Geoglobus acetivorans genome: Fe(III) reduction, acetate utilization, autotrophic growth, and degradation of aromatic compounds in a hyperthermophilic archaeon.</title>
        <authorList>
            <person name="Mardanov A.V."/>
            <person name="Slododkina G.B."/>
            <person name="Slobodkin A.I."/>
            <person name="Beletsky A.V."/>
            <person name="Gavrilov S.N."/>
            <person name="Kublanov I.V."/>
            <person name="Bonch-Osmolovskaya E.A."/>
            <person name="Skryabin K.G."/>
            <person name="Ravin N.V."/>
        </authorList>
    </citation>
    <scope>NUCLEOTIDE SEQUENCE [LARGE SCALE GENOMIC DNA]</scope>
    <source>
        <strain evidence="1 2">SBH6</strain>
    </source>
</reference>
<name>A0A0A7GCY4_GEOAI</name>
<dbReference type="STRING" id="565033.GACE_0887"/>
<evidence type="ECO:0000313" key="1">
    <source>
        <dbReference type="EMBL" id="AIY89935.1"/>
    </source>
</evidence>
<dbReference type="GeneID" id="24797480"/>
<protein>
    <submittedName>
        <fullName evidence="1">Uncharacterized protein</fullName>
    </submittedName>
</protein>
<proteinExistence type="predicted"/>
<evidence type="ECO:0000313" key="2">
    <source>
        <dbReference type="Proteomes" id="UP000030624"/>
    </source>
</evidence>
<dbReference type="AlphaFoldDB" id="A0A0A7GCY4"/>
<gene>
    <name evidence="1" type="ORF">GACE_0887</name>
</gene>
<dbReference type="RefSeq" id="WP_148305919.1">
    <property type="nucleotide sequence ID" value="NZ_CP009552.1"/>
</dbReference>
<dbReference type="GO" id="GO:0006355">
    <property type="term" value="P:regulation of DNA-templated transcription"/>
    <property type="evidence" value="ECO:0007669"/>
    <property type="project" value="InterPro"/>
</dbReference>
<sequence length="67" mass="7598">MSRAKVVDGEYLNVRVARADAEALKELVDRGLFMNVSDAVRTAIRELVSKYKVLENEEEVTTDARQQ</sequence>
<dbReference type="KEGG" id="gac:GACE_0887"/>
<dbReference type="HOGENOM" id="CLU_2802039_0_0_2"/>